<dbReference type="OMA" id="IHQFHAQ"/>
<protein>
    <submittedName>
        <fullName evidence="13">FYVE, RhoGEF and PH domain containing 2</fullName>
    </submittedName>
</protein>
<dbReference type="InterPro" id="IPR011011">
    <property type="entry name" value="Znf_FYVE_PHD"/>
</dbReference>
<accession>A0A2K5CJV8</accession>
<dbReference type="FunFam" id="1.20.900.10:FF:000013">
    <property type="entry name" value="FYVE, RhoGEF and PH domain-containing protein 4"/>
    <property type="match status" value="1"/>
</dbReference>
<evidence type="ECO:0000256" key="2">
    <source>
        <dbReference type="ARBA" id="ARBA00022490"/>
    </source>
</evidence>
<dbReference type="PROSITE" id="PS50010">
    <property type="entry name" value="DH_2"/>
    <property type="match status" value="1"/>
</dbReference>
<keyword evidence="9" id="KW-0206">Cytoskeleton</keyword>
<keyword evidence="7" id="KW-0863">Zinc-finger</keyword>
<dbReference type="PROSITE" id="PS50003">
    <property type="entry name" value="PH_DOMAIN"/>
    <property type="match status" value="1"/>
</dbReference>
<dbReference type="InterPro" id="IPR001849">
    <property type="entry name" value="PH_domain"/>
</dbReference>
<evidence type="ECO:0000256" key="9">
    <source>
        <dbReference type="ARBA" id="ARBA00023212"/>
    </source>
</evidence>
<dbReference type="PANTHER" id="PTHR12673">
    <property type="entry name" value="FACIOGENITAL DYSPLASIA PROTEIN"/>
    <property type="match status" value="1"/>
</dbReference>
<dbReference type="GO" id="GO:0051056">
    <property type="term" value="P:regulation of small GTPase mediated signal transduction"/>
    <property type="evidence" value="ECO:0007669"/>
    <property type="project" value="UniProtKB-ARBA"/>
</dbReference>
<dbReference type="Pfam" id="PF00621">
    <property type="entry name" value="RhoGEF"/>
    <property type="match status" value="1"/>
</dbReference>
<dbReference type="GO" id="GO:0008270">
    <property type="term" value="F:zinc ion binding"/>
    <property type="evidence" value="ECO:0007669"/>
    <property type="project" value="UniProtKB-KW"/>
</dbReference>
<dbReference type="Proteomes" id="UP000233020">
    <property type="component" value="Unplaced"/>
</dbReference>
<feature type="domain" description="DH" evidence="12">
    <location>
        <begin position="102"/>
        <end position="290"/>
    </location>
</feature>
<dbReference type="SMART" id="SM00325">
    <property type="entry name" value="RhoGEF"/>
    <property type="match status" value="1"/>
</dbReference>
<keyword evidence="4" id="KW-0344">Guanine-nucleotide releasing factor</keyword>
<sequence>MKEASEEKLASVSNLVTVFENSRTPGGAPRDHRLEDVHHRPGCRPPESPGPWEKPNVREAMESEPRTVSRRYLSSLKNKLSSEAWRKSCQPGTLPGSETQDPEKKIVQELLETEQAYVARLHLLDQVFFQELLRAARSSKAFPEDVVRVIFSNISSIYQFHSQFFLPELQRRLDDWTATPRIGDVIQKLAPFLKMYSEYVKNFERAAELLATWTNKSPLFQEVLARIQSSEASGSLTLQHHMLEPVQRIPRYELLLNEYVQKLPAQAPDRADAQKALDMIFSAAQHSNAAITEMERLQDLWEVYQRLGLEDDIVDPSNTLLREGPVLKISFRRSDPLERYLFLFNNMLLYCVPRVIQVGAQFQVRTRIDVAGMKVVCARCSDYRAELKYNNRPSRVCFHCYTFLTGNVLPEAREDKRRGILEKGSSAAPDQSLMCSFLQLTGDKWGKSGPRGWCVIPRDDPLVLYVYAAPQDMRAHTSIPLLGYQVTTGPQGDPRVFQLQQSGQLYTFKAETEELKGRWVKAMERAASGWSPSWPNDVDLSD</sequence>
<evidence type="ECO:0000256" key="1">
    <source>
        <dbReference type="ARBA" id="ARBA00004245"/>
    </source>
</evidence>
<gene>
    <name evidence="13" type="primary">FGD2</name>
</gene>
<feature type="domain" description="PH" evidence="11">
    <location>
        <begin position="319"/>
        <end position="528"/>
    </location>
</feature>
<evidence type="ECO:0000256" key="4">
    <source>
        <dbReference type="ARBA" id="ARBA00022658"/>
    </source>
</evidence>
<evidence type="ECO:0000256" key="6">
    <source>
        <dbReference type="ARBA" id="ARBA00022737"/>
    </source>
</evidence>
<dbReference type="InterPro" id="IPR000219">
    <property type="entry name" value="DH_dom"/>
</dbReference>
<evidence type="ECO:0000256" key="3">
    <source>
        <dbReference type="ARBA" id="ARBA00022553"/>
    </source>
</evidence>
<dbReference type="CDD" id="cd13236">
    <property type="entry name" value="PH2_FGD1-4"/>
    <property type="match status" value="1"/>
</dbReference>
<dbReference type="Pfam" id="PF22697">
    <property type="entry name" value="SOS1_NGEF_PH"/>
    <property type="match status" value="1"/>
</dbReference>
<proteinExistence type="predicted"/>
<keyword evidence="6" id="KW-0677">Repeat</keyword>
<dbReference type="InterPro" id="IPR035899">
    <property type="entry name" value="DBL_dom_sf"/>
</dbReference>
<dbReference type="PANTHER" id="PTHR12673:SF82">
    <property type="entry name" value="FYVE, RHOGEF AND PH DOMAIN-CONTAINING PROTEIN 2"/>
    <property type="match status" value="1"/>
</dbReference>
<keyword evidence="2" id="KW-0963">Cytoplasm</keyword>
<dbReference type="Pfam" id="PF00169">
    <property type="entry name" value="PH"/>
    <property type="match status" value="1"/>
</dbReference>
<dbReference type="Ensembl" id="ENSANAT00000026725.1">
    <property type="protein sequence ID" value="ENSANAP00000008939.1"/>
    <property type="gene ID" value="ENSANAG00000022493.1"/>
</dbReference>
<feature type="compositionally biased region" description="Basic and acidic residues" evidence="10">
    <location>
        <begin position="29"/>
        <end position="39"/>
    </location>
</feature>
<evidence type="ECO:0000259" key="11">
    <source>
        <dbReference type="PROSITE" id="PS50003"/>
    </source>
</evidence>
<feature type="region of interest" description="Disordered" evidence="10">
    <location>
        <begin position="20"/>
        <end position="65"/>
    </location>
</feature>
<feature type="compositionally biased region" description="Basic and acidic residues" evidence="10">
    <location>
        <begin position="55"/>
        <end position="65"/>
    </location>
</feature>
<evidence type="ECO:0000256" key="7">
    <source>
        <dbReference type="ARBA" id="ARBA00022771"/>
    </source>
</evidence>
<dbReference type="GO" id="GO:0005085">
    <property type="term" value="F:guanyl-nucleotide exchange factor activity"/>
    <property type="evidence" value="ECO:0007669"/>
    <property type="project" value="UniProtKB-KW"/>
</dbReference>
<name>A0A2K5CJV8_AOTNA</name>
<evidence type="ECO:0000256" key="5">
    <source>
        <dbReference type="ARBA" id="ARBA00022723"/>
    </source>
</evidence>
<evidence type="ECO:0000313" key="14">
    <source>
        <dbReference type="Proteomes" id="UP000233020"/>
    </source>
</evidence>
<comment type="subcellular location">
    <subcellularLocation>
        <location evidence="1">Cytoplasm</location>
        <location evidence="1">Cytoskeleton</location>
    </subcellularLocation>
</comment>
<dbReference type="SUPFAM" id="SSF57903">
    <property type="entry name" value="FYVE/PHD zinc finger"/>
    <property type="match status" value="1"/>
</dbReference>
<dbReference type="FunFam" id="2.30.29.30:FF:000102">
    <property type="entry name" value="FYVE, RhoGEF and PH domain-containing protein 4"/>
    <property type="match status" value="1"/>
</dbReference>
<evidence type="ECO:0000259" key="12">
    <source>
        <dbReference type="PROSITE" id="PS50010"/>
    </source>
</evidence>
<dbReference type="GO" id="GO:0005856">
    <property type="term" value="C:cytoskeleton"/>
    <property type="evidence" value="ECO:0007669"/>
    <property type="project" value="UniProtKB-SubCell"/>
</dbReference>
<evidence type="ECO:0000256" key="10">
    <source>
        <dbReference type="SAM" id="MobiDB-lite"/>
    </source>
</evidence>
<dbReference type="GO" id="GO:0046847">
    <property type="term" value="P:filopodium assembly"/>
    <property type="evidence" value="ECO:0007669"/>
    <property type="project" value="TreeGrafter"/>
</dbReference>
<dbReference type="InterPro" id="IPR051092">
    <property type="entry name" value="FYVE_RhoGEF_PH"/>
</dbReference>
<dbReference type="InterPro" id="IPR035941">
    <property type="entry name" value="FGD1-4_PH2"/>
</dbReference>
<dbReference type="SMART" id="SM00233">
    <property type="entry name" value="PH"/>
    <property type="match status" value="2"/>
</dbReference>
<keyword evidence="5" id="KW-0479">Metal-binding</keyword>
<dbReference type="InterPro" id="IPR011993">
    <property type="entry name" value="PH-like_dom_sf"/>
</dbReference>
<dbReference type="GO" id="GO:0005737">
    <property type="term" value="C:cytoplasm"/>
    <property type="evidence" value="ECO:0007669"/>
    <property type="project" value="TreeGrafter"/>
</dbReference>
<keyword evidence="8" id="KW-0862">Zinc</keyword>
<dbReference type="Gene3D" id="2.30.29.30">
    <property type="entry name" value="Pleckstrin-homology domain (PH domain)/Phosphotyrosine-binding domain (PTB)"/>
    <property type="match status" value="2"/>
</dbReference>
<dbReference type="InterPro" id="IPR055251">
    <property type="entry name" value="SOS1_NGEF_PH"/>
</dbReference>
<dbReference type="CDD" id="cd00160">
    <property type="entry name" value="RhoGEF"/>
    <property type="match status" value="1"/>
</dbReference>
<keyword evidence="3" id="KW-0597">Phosphoprotein</keyword>
<reference evidence="13" key="2">
    <citation type="submission" date="2025-09" db="UniProtKB">
        <authorList>
            <consortium name="Ensembl"/>
        </authorList>
    </citation>
    <scope>IDENTIFICATION</scope>
</reference>
<evidence type="ECO:0000313" key="13">
    <source>
        <dbReference type="Ensembl" id="ENSANAP00000008939.1"/>
    </source>
</evidence>
<dbReference type="GO" id="GO:0007010">
    <property type="term" value="P:cytoskeleton organization"/>
    <property type="evidence" value="ECO:0007669"/>
    <property type="project" value="TreeGrafter"/>
</dbReference>
<evidence type="ECO:0000256" key="8">
    <source>
        <dbReference type="ARBA" id="ARBA00022833"/>
    </source>
</evidence>
<dbReference type="SUPFAM" id="SSF50729">
    <property type="entry name" value="PH domain-like"/>
    <property type="match status" value="2"/>
</dbReference>
<organism evidence="13 14">
    <name type="scientific">Aotus nancymaae</name>
    <name type="common">Ma's night monkey</name>
    <dbReference type="NCBI Taxonomy" id="37293"/>
    <lineage>
        <taxon>Eukaryota</taxon>
        <taxon>Metazoa</taxon>
        <taxon>Chordata</taxon>
        <taxon>Craniata</taxon>
        <taxon>Vertebrata</taxon>
        <taxon>Euteleostomi</taxon>
        <taxon>Mammalia</taxon>
        <taxon>Eutheria</taxon>
        <taxon>Euarchontoglires</taxon>
        <taxon>Primates</taxon>
        <taxon>Haplorrhini</taxon>
        <taxon>Platyrrhini</taxon>
        <taxon>Aotidae</taxon>
        <taxon>Aotus</taxon>
    </lineage>
</organism>
<keyword evidence="14" id="KW-1185">Reference proteome</keyword>
<dbReference type="STRING" id="37293.ENSANAP00000008939"/>
<reference evidence="13" key="1">
    <citation type="submission" date="2025-08" db="UniProtKB">
        <authorList>
            <consortium name="Ensembl"/>
        </authorList>
    </citation>
    <scope>IDENTIFICATION</scope>
</reference>
<dbReference type="Gene3D" id="1.20.900.10">
    <property type="entry name" value="Dbl homology (DH) domain"/>
    <property type="match status" value="1"/>
</dbReference>
<dbReference type="AlphaFoldDB" id="A0A2K5CJV8"/>
<dbReference type="GeneTree" id="ENSGT00940000161251"/>
<dbReference type="SUPFAM" id="SSF48065">
    <property type="entry name" value="DBL homology domain (DH-domain)"/>
    <property type="match status" value="1"/>
</dbReference>